<reference evidence="2 3" key="1">
    <citation type="submission" date="2016-03" db="EMBL/GenBank/DDBJ databases">
        <title>Comparative genomics of Pseudogymnoascus destructans, the fungus causing white-nose syndrome of bats.</title>
        <authorList>
            <person name="Palmer J.M."/>
            <person name="Drees K.P."/>
            <person name="Foster J.T."/>
            <person name="Lindner D.L."/>
        </authorList>
    </citation>
    <scope>NUCLEOTIDE SEQUENCE [LARGE SCALE GENOMIC DNA]</scope>
    <source>
        <strain evidence="2 3">UAMH 10579</strain>
    </source>
</reference>
<feature type="region of interest" description="Disordered" evidence="1">
    <location>
        <begin position="34"/>
        <end position="62"/>
    </location>
</feature>
<keyword evidence="3" id="KW-1185">Reference proteome</keyword>
<name>A0A1B8GCD0_9PEZI</name>
<evidence type="ECO:0000256" key="1">
    <source>
        <dbReference type="SAM" id="MobiDB-lite"/>
    </source>
</evidence>
<dbReference type="STRING" id="342668.A0A1B8GCD0"/>
<evidence type="ECO:0000313" key="2">
    <source>
        <dbReference type="EMBL" id="OBT93498.1"/>
    </source>
</evidence>
<dbReference type="Proteomes" id="UP000091956">
    <property type="component" value="Unassembled WGS sequence"/>
</dbReference>
<dbReference type="AlphaFoldDB" id="A0A1B8GCD0"/>
<evidence type="ECO:0000313" key="3">
    <source>
        <dbReference type="Proteomes" id="UP000091956"/>
    </source>
</evidence>
<gene>
    <name evidence="2" type="ORF">VE01_08646</name>
</gene>
<sequence>MAGPDYYAPKDADADQDLESDEKQACIRFHDRSDDVATQTSAGHRKRRMSRDSIRRRSMSAANTGIPLEFQTLSIGLSESKQISHDDDKKEKLKSEELDYFAGLNFHSLAPDQVL</sequence>
<dbReference type="EMBL" id="KV460253">
    <property type="protein sequence ID" value="OBT93498.1"/>
    <property type="molecule type" value="Genomic_DNA"/>
</dbReference>
<proteinExistence type="predicted"/>
<reference evidence="3" key="2">
    <citation type="journal article" date="2018" name="Nat. Commun.">
        <title>Extreme sensitivity to ultraviolet light in the fungal pathogen causing white-nose syndrome of bats.</title>
        <authorList>
            <person name="Palmer J.M."/>
            <person name="Drees K.P."/>
            <person name="Foster J.T."/>
            <person name="Lindner D.L."/>
        </authorList>
    </citation>
    <scope>NUCLEOTIDE SEQUENCE [LARGE SCALE GENOMIC DNA]</scope>
    <source>
        <strain evidence="3">UAMH 10579</strain>
    </source>
</reference>
<dbReference type="RefSeq" id="XP_018127231.1">
    <property type="nucleotide sequence ID" value="XM_018278067.1"/>
</dbReference>
<protein>
    <submittedName>
        <fullName evidence="2">Uncharacterized protein</fullName>
    </submittedName>
</protein>
<dbReference type="GeneID" id="28842032"/>
<accession>A0A1B8GCD0</accession>
<feature type="region of interest" description="Disordered" evidence="1">
    <location>
        <begin position="1"/>
        <end position="21"/>
    </location>
</feature>
<organism evidence="2 3">
    <name type="scientific">Pseudogymnoascus verrucosus</name>
    <dbReference type="NCBI Taxonomy" id="342668"/>
    <lineage>
        <taxon>Eukaryota</taxon>
        <taxon>Fungi</taxon>
        <taxon>Dikarya</taxon>
        <taxon>Ascomycota</taxon>
        <taxon>Pezizomycotina</taxon>
        <taxon>Leotiomycetes</taxon>
        <taxon>Thelebolales</taxon>
        <taxon>Thelebolaceae</taxon>
        <taxon>Pseudogymnoascus</taxon>
    </lineage>
</organism>